<dbReference type="NCBIfam" id="TIGR03064">
    <property type="entry name" value="sortase_srtB"/>
    <property type="match status" value="1"/>
</dbReference>
<feature type="active site" description="Proton donor/acceptor" evidence="2">
    <location>
        <position position="155"/>
    </location>
</feature>
<dbReference type="SUPFAM" id="SSF63817">
    <property type="entry name" value="Sortase"/>
    <property type="match status" value="1"/>
</dbReference>
<evidence type="ECO:0000313" key="5">
    <source>
        <dbReference type="Proteomes" id="UP000183918"/>
    </source>
</evidence>
<keyword evidence="3" id="KW-0472">Membrane</keyword>
<evidence type="ECO:0000313" key="4">
    <source>
        <dbReference type="EMBL" id="SDY42682.1"/>
    </source>
</evidence>
<dbReference type="Proteomes" id="UP000183918">
    <property type="component" value="Unassembled WGS sequence"/>
</dbReference>
<gene>
    <name evidence="4" type="ORF">SAMN02910414_01548</name>
</gene>
<evidence type="ECO:0000256" key="3">
    <source>
        <dbReference type="SAM" id="Phobius"/>
    </source>
</evidence>
<dbReference type="InterPro" id="IPR005754">
    <property type="entry name" value="Sortase"/>
</dbReference>
<keyword evidence="1" id="KW-0378">Hydrolase</keyword>
<dbReference type="CDD" id="cd05826">
    <property type="entry name" value="Sortase_B"/>
    <property type="match status" value="1"/>
</dbReference>
<evidence type="ECO:0000256" key="1">
    <source>
        <dbReference type="ARBA" id="ARBA00022801"/>
    </source>
</evidence>
<proteinExistence type="predicted"/>
<dbReference type="InterPro" id="IPR023365">
    <property type="entry name" value="Sortase_dom-sf"/>
</dbReference>
<protein>
    <submittedName>
        <fullName evidence="4">Sortase B</fullName>
    </submittedName>
</protein>
<keyword evidence="3" id="KW-1133">Transmembrane helix</keyword>
<keyword evidence="5" id="KW-1185">Reference proteome</keyword>
<sequence>MKSVYMIIERVKFVVKETKIGIKVFLGVVIAICIVSIGAYIASIKMKTNKYEDIKKKAYSVHKVEKKKKSEKKEYPKQTDINFDELYKINPDIYAWIKIPNTNVDYPILRSSDGLPEDYYLEHNVDHSSGYPGCIYTQKRNSPDFTDPNTVIYGHNMKDKSMFATLHKFEDKSFFDTNKEIYIYTKDYKMKYRIFAAYVTNNDLILEKYDDFKDKAVFETYIQYIYSEKKMGNNIEENQNVNKNSRLITLSTCIGNPDYRYVVQAYLEDDGQGNKWKEEGDN</sequence>
<feature type="transmembrane region" description="Helical" evidence="3">
    <location>
        <begin position="20"/>
        <end position="42"/>
    </location>
</feature>
<dbReference type="EMBL" id="FNPG01000017">
    <property type="protein sequence ID" value="SDY42682.1"/>
    <property type="molecule type" value="Genomic_DNA"/>
</dbReference>
<dbReference type="Pfam" id="PF04203">
    <property type="entry name" value="Sortase"/>
    <property type="match status" value="1"/>
</dbReference>
<name>A0A1H3JRX1_9FIRM</name>
<evidence type="ECO:0000256" key="2">
    <source>
        <dbReference type="PIRSR" id="PIRSR605754-1"/>
    </source>
</evidence>
<dbReference type="STRING" id="1122142.SAMN02910414_01548"/>
<dbReference type="GO" id="GO:0016787">
    <property type="term" value="F:hydrolase activity"/>
    <property type="evidence" value="ECO:0007669"/>
    <property type="project" value="UniProtKB-KW"/>
</dbReference>
<dbReference type="Gene3D" id="2.40.260.10">
    <property type="entry name" value="Sortase"/>
    <property type="match status" value="1"/>
</dbReference>
<accession>A0A1H3JRX1</accession>
<reference evidence="4 5" key="1">
    <citation type="submission" date="2016-10" db="EMBL/GenBank/DDBJ databases">
        <authorList>
            <person name="de Groot N.N."/>
        </authorList>
    </citation>
    <scope>NUCLEOTIDE SEQUENCE [LARGE SCALE GENOMIC DNA]</scope>
    <source>
        <strain evidence="4 5">DSM 14045</strain>
    </source>
</reference>
<keyword evidence="3" id="KW-0812">Transmembrane</keyword>
<feature type="active site" description="Acyl-thioester intermediate" evidence="2">
    <location>
        <position position="253"/>
    </location>
</feature>
<dbReference type="InterPro" id="IPR009835">
    <property type="entry name" value="SrtB"/>
</dbReference>
<organism evidence="4 5">
    <name type="scientific">Lachnobacterium bovis DSM 14045</name>
    <dbReference type="NCBI Taxonomy" id="1122142"/>
    <lineage>
        <taxon>Bacteria</taxon>
        <taxon>Bacillati</taxon>
        <taxon>Bacillota</taxon>
        <taxon>Clostridia</taxon>
        <taxon>Lachnospirales</taxon>
        <taxon>Lachnospiraceae</taxon>
        <taxon>Lachnobacterium</taxon>
    </lineage>
</organism>
<dbReference type="AlphaFoldDB" id="A0A1H3JRX1"/>